<keyword evidence="9" id="KW-1185">Reference proteome</keyword>
<protein>
    <recommendedName>
        <fullName evidence="5">Exodeoxyribonuclease 7 large subunit</fullName>
        <ecNumber evidence="5">3.1.11.6</ecNumber>
    </recommendedName>
</protein>
<gene>
    <name evidence="8" type="primary">xseA</name>
    <name evidence="8" type="ORF">DLM85_14475</name>
</gene>
<dbReference type="Pfam" id="PF13742">
    <property type="entry name" value="tRNA_anti_2"/>
    <property type="match status" value="1"/>
</dbReference>
<evidence type="ECO:0000259" key="7">
    <source>
        <dbReference type="Pfam" id="PF13742"/>
    </source>
</evidence>
<dbReference type="OrthoDB" id="9802795at2"/>
<reference evidence="9" key="1">
    <citation type="submission" date="2018-05" db="EMBL/GenBank/DDBJ databases">
        <authorList>
            <person name="Nie L."/>
        </authorList>
    </citation>
    <scope>NUCLEOTIDE SEQUENCE [LARGE SCALE GENOMIC DNA]</scope>
    <source>
        <strain evidence="9">NL</strain>
    </source>
</reference>
<dbReference type="AlphaFoldDB" id="A0A328BEY2"/>
<feature type="domain" description="OB-fold nucleic acid binding" evidence="7">
    <location>
        <begin position="52"/>
        <end position="158"/>
    </location>
</feature>
<name>A0A328BEY2_9BACT</name>
<keyword evidence="4 5" id="KW-0269">Exonuclease</keyword>
<dbReference type="GO" id="GO:0008855">
    <property type="term" value="F:exodeoxyribonuclease VII activity"/>
    <property type="evidence" value="ECO:0007669"/>
    <property type="project" value="UniProtKB-UniRule"/>
</dbReference>
<evidence type="ECO:0000313" key="9">
    <source>
        <dbReference type="Proteomes" id="UP000248553"/>
    </source>
</evidence>
<comment type="caution">
    <text evidence="8">The sequence shown here is derived from an EMBL/GenBank/DDBJ whole genome shotgun (WGS) entry which is preliminary data.</text>
</comment>
<dbReference type="EC" id="3.1.11.6" evidence="5"/>
<accession>A0A328BEY2</accession>
<dbReference type="GO" id="GO:0005737">
    <property type="term" value="C:cytoplasm"/>
    <property type="evidence" value="ECO:0007669"/>
    <property type="project" value="UniProtKB-SubCell"/>
</dbReference>
<dbReference type="Pfam" id="PF02601">
    <property type="entry name" value="Exonuc_VII_L"/>
    <property type="match status" value="1"/>
</dbReference>
<dbReference type="PANTHER" id="PTHR30008">
    <property type="entry name" value="EXODEOXYRIBONUCLEASE 7 LARGE SUBUNIT"/>
    <property type="match status" value="1"/>
</dbReference>
<proteinExistence type="inferred from homology"/>
<dbReference type="PANTHER" id="PTHR30008:SF0">
    <property type="entry name" value="EXODEOXYRIBONUCLEASE 7 LARGE SUBUNIT"/>
    <property type="match status" value="1"/>
</dbReference>
<dbReference type="NCBIfam" id="TIGR00237">
    <property type="entry name" value="xseA"/>
    <property type="match status" value="1"/>
</dbReference>
<dbReference type="GO" id="GO:0003676">
    <property type="term" value="F:nucleic acid binding"/>
    <property type="evidence" value="ECO:0007669"/>
    <property type="project" value="InterPro"/>
</dbReference>
<evidence type="ECO:0000256" key="1">
    <source>
        <dbReference type="ARBA" id="ARBA00022490"/>
    </source>
</evidence>
<dbReference type="GO" id="GO:0009318">
    <property type="term" value="C:exodeoxyribonuclease VII complex"/>
    <property type="evidence" value="ECO:0007669"/>
    <property type="project" value="UniProtKB-UniRule"/>
</dbReference>
<evidence type="ECO:0000259" key="6">
    <source>
        <dbReference type="Pfam" id="PF02601"/>
    </source>
</evidence>
<dbReference type="InterPro" id="IPR025824">
    <property type="entry name" value="OB-fold_nuc-bd_dom"/>
</dbReference>
<dbReference type="InterPro" id="IPR003753">
    <property type="entry name" value="Exonuc_VII_L"/>
</dbReference>
<dbReference type="GO" id="GO:0006308">
    <property type="term" value="P:DNA catabolic process"/>
    <property type="evidence" value="ECO:0007669"/>
    <property type="project" value="UniProtKB-UniRule"/>
</dbReference>
<dbReference type="CDD" id="cd04489">
    <property type="entry name" value="ExoVII_LU_OBF"/>
    <property type="match status" value="1"/>
</dbReference>
<comment type="similarity">
    <text evidence="5">Belongs to the XseA family.</text>
</comment>
<keyword evidence="2 5" id="KW-0540">Nuclease</keyword>
<evidence type="ECO:0000256" key="4">
    <source>
        <dbReference type="ARBA" id="ARBA00022839"/>
    </source>
</evidence>
<dbReference type="Proteomes" id="UP000248553">
    <property type="component" value="Unassembled WGS sequence"/>
</dbReference>
<feature type="domain" description="Exonuclease VII large subunit C-terminal" evidence="6">
    <location>
        <begin position="186"/>
        <end position="489"/>
    </location>
</feature>
<organism evidence="8 9">
    <name type="scientific">Hymenobacter edaphi</name>
    <dbReference type="NCBI Taxonomy" id="2211146"/>
    <lineage>
        <taxon>Bacteria</taxon>
        <taxon>Pseudomonadati</taxon>
        <taxon>Bacteroidota</taxon>
        <taxon>Cytophagia</taxon>
        <taxon>Cytophagales</taxon>
        <taxon>Hymenobacteraceae</taxon>
        <taxon>Hymenobacter</taxon>
    </lineage>
</organism>
<comment type="catalytic activity">
    <reaction evidence="5">
        <text>Exonucleolytic cleavage in either 5'- to 3'- or 3'- to 5'-direction to yield nucleoside 5'-phosphates.</text>
        <dbReference type="EC" id="3.1.11.6"/>
    </reaction>
</comment>
<dbReference type="InterPro" id="IPR020579">
    <property type="entry name" value="Exonuc_VII_lsu_C"/>
</dbReference>
<dbReference type="EMBL" id="QHKM01000004">
    <property type="protein sequence ID" value="RAK65912.1"/>
    <property type="molecule type" value="Genomic_DNA"/>
</dbReference>
<evidence type="ECO:0000256" key="3">
    <source>
        <dbReference type="ARBA" id="ARBA00022801"/>
    </source>
</evidence>
<comment type="subcellular location">
    <subcellularLocation>
        <location evidence="5">Cytoplasm</location>
    </subcellularLocation>
</comment>
<sequence>MRPPLRFAGGEGSPFRVPCGLAAGVAYLAGCMPPRSPRRTAAPLLPLAPVPLAELLRRVRDVLHLAFDDAYWVTAEIAEITLPRFGAGHCYLTLTDPAPGPGGTELRTQVRATIWRSRYELLGPHFEQQTGQPLRAGLRVLARCQVRFHEQYGLSVDVIALDASYTVGDLARQRLETIAKLQERDLLARNKRLALPLAPQRLAVVSSATAAGWQDFVQQLEEAPYAFDVALFPAQMQGQDAPASILAALEMIRRQRADFDAVIIIRGGGSRTDLLCFDDFGLAAAVGAFPLPVLTGIGHDRDEAVVDLTAHTALKTPTAVAIFLVERLARLDAAFDGYGVRIHELMLQQLAQYGAGLERLGRQLVQASQGRVAAEQAALRQRLRRATEAPREALLREARQLTAQRHQLQRAARRAVEGQRRYLRHLGRELLRRCRRQHQRRREALLRRRYELELAAVRATARHALALSAATTRHAALDPVPLARRGYLHADSLQPLTPATPAGTVLVLQLPAGPLPVQVINPAAPRLPF</sequence>
<evidence type="ECO:0000313" key="8">
    <source>
        <dbReference type="EMBL" id="RAK65912.1"/>
    </source>
</evidence>
<keyword evidence="3 5" id="KW-0378">Hydrolase</keyword>
<keyword evidence="1" id="KW-0963">Cytoplasm</keyword>
<evidence type="ECO:0000256" key="5">
    <source>
        <dbReference type="RuleBase" id="RU004355"/>
    </source>
</evidence>
<evidence type="ECO:0000256" key="2">
    <source>
        <dbReference type="ARBA" id="ARBA00022722"/>
    </source>
</evidence>